<reference evidence="4 5" key="1">
    <citation type="submission" date="2017-05" db="EMBL/GenBank/DDBJ databases">
        <title>The Genome Sequence of Enterococcus faecium 2D5_DIV0622.</title>
        <authorList>
            <consortium name="The Broad Institute Genomics Platform"/>
            <consortium name="The Broad Institute Genomic Center for Infectious Diseases"/>
            <person name="Earl A."/>
            <person name="Manson A."/>
            <person name="Schwartman J."/>
            <person name="Gilmore M."/>
            <person name="Abouelleil A."/>
            <person name="Cao P."/>
            <person name="Chapman S."/>
            <person name="Cusick C."/>
            <person name="Shea T."/>
            <person name="Young S."/>
            <person name="Neafsey D."/>
            <person name="Nusbaum C."/>
            <person name="Birren B."/>
        </authorList>
    </citation>
    <scope>NUCLEOTIDE SEQUENCE [LARGE SCALE GENOMIC DNA]</scope>
    <source>
        <strain evidence="4 5">2D5_DIV0622</strain>
    </source>
</reference>
<evidence type="ECO:0000259" key="3">
    <source>
        <dbReference type="Pfam" id="PF02517"/>
    </source>
</evidence>
<feature type="transmembrane region" description="Helical" evidence="2">
    <location>
        <begin position="37"/>
        <end position="56"/>
    </location>
</feature>
<dbReference type="InterPro" id="IPR003675">
    <property type="entry name" value="Rce1/LyrA-like_dom"/>
</dbReference>
<keyword evidence="2" id="KW-0812">Transmembrane</keyword>
<dbReference type="GO" id="GO:0080120">
    <property type="term" value="P:CAAX-box protein maturation"/>
    <property type="evidence" value="ECO:0007669"/>
    <property type="project" value="UniProtKB-ARBA"/>
</dbReference>
<feature type="domain" description="CAAX prenyl protease 2/Lysostaphin resistance protein A-like" evidence="3">
    <location>
        <begin position="95"/>
        <end position="187"/>
    </location>
</feature>
<dbReference type="Proteomes" id="UP000196503">
    <property type="component" value="Unassembled WGS sequence"/>
</dbReference>
<dbReference type="Pfam" id="PF02517">
    <property type="entry name" value="Rce1-like"/>
    <property type="match status" value="1"/>
</dbReference>
<feature type="transmembrane region" description="Helical" evidence="2">
    <location>
        <begin position="7"/>
        <end position="31"/>
    </location>
</feature>
<comment type="caution">
    <text evidence="4">The sequence shown here is derived from an EMBL/GenBank/DDBJ whole genome shotgun (WGS) entry which is preliminary data.</text>
</comment>
<keyword evidence="2" id="KW-1133">Transmembrane helix</keyword>
<organism evidence="4 5">
    <name type="scientific">Enterococcus cecorum</name>
    <dbReference type="NCBI Taxonomy" id="44008"/>
    <lineage>
        <taxon>Bacteria</taxon>
        <taxon>Bacillati</taxon>
        <taxon>Bacillota</taxon>
        <taxon>Bacilli</taxon>
        <taxon>Lactobacillales</taxon>
        <taxon>Enterococcaceae</taxon>
        <taxon>Enterococcus</taxon>
    </lineage>
</organism>
<feature type="transmembrane region" description="Helical" evidence="2">
    <location>
        <begin position="126"/>
        <end position="144"/>
    </location>
</feature>
<sequence length="191" mass="22496">MKNFIESILYSLSLSIISGLFVVLTMLVSKIYFFDDIFFQMSVPTVISIFLIPYMINRYHKIRYTCYISSRNIIVVLTSMCISFFVVYLVYNQANLVLLCFHFFLVAISEEYLYRGIIYFRLSEEIKSEIFVVLISSCIFAFFGHMGEPFYYNLIYRFPLGILFGFLRVKTGGITYPIIVHAFYNIIITIW</sequence>
<keyword evidence="2" id="KW-0472">Membrane</keyword>
<feature type="transmembrane region" description="Helical" evidence="2">
    <location>
        <begin position="68"/>
        <end position="90"/>
    </location>
</feature>
<accession>A0A200HYK9</accession>
<feature type="transmembrane region" description="Helical" evidence="2">
    <location>
        <begin position="96"/>
        <end position="114"/>
    </location>
</feature>
<evidence type="ECO:0000256" key="1">
    <source>
        <dbReference type="ARBA" id="ARBA00009067"/>
    </source>
</evidence>
<dbReference type="AlphaFoldDB" id="A0A200HYK9"/>
<gene>
    <name evidence="4" type="ORF">A5869_001504</name>
</gene>
<protein>
    <recommendedName>
        <fullName evidence="3">CAAX prenyl protease 2/Lysostaphin resistance protein A-like domain-containing protein</fullName>
    </recommendedName>
</protein>
<evidence type="ECO:0000256" key="2">
    <source>
        <dbReference type="SAM" id="Phobius"/>
    </source>
</evidence>
<evidence type="ECO:0000313" key="5">
    <source>
        <dbReference type="Proteomes" id="UP000196503"/>
    </source>
</evidence>
<name>A0A200HYK9_9ENTE</name>
<dbReference type="GO" id="GO:0004175">
    <property type="term" value="F:endopeptidase activity"/>
    <property type="evidence" value="ECO:0007669"/>
    <property type="project" value="UniProtKB-ARBA"/>
</dbReference>
<comment type="similarity">
    <text evidence="1">Belongs to the UPF0177 family.</text>
</comment>
<evidence type="ECO:0000313" key="4">
    <source>
        <dbReference type="EMBL" id="OUZ18022.1"/>
    </source>
</evidence>
<proteinExistence type="inferred from homology"/>
<dbReference type="EMBL" id="NIBL01000002">
    <property type="protein sequence ID" value="OUZ18022.1"/>
    <property type="molecule type" value="Genomic_DNA"/>
</dbReference>